<dbReference type="AlphaFoldDB" id="A0A2V1EB99"/>
<feature type="compositionally biased region" description="Basic and acidic residues" evidence="1">
    <location>
        <begin position="199"/>
        <end position="213"/>
    </location>
</feature>
<feature type="compositionally biased region" description="Low complexity" evidence="1">
    <location>
        <begin position="378"/>
        <end position="390"/>
    </location>
</feature>
<protein>
    <submittedName>
        <fullName evidence="2">Uncharacterized protein</fullName>
    </submittedName>
</protein>
<keyword evidence="3" id="KW-1185">Reference proteome</keyword>
<gene>
    <name evidence="2" type="ORF">DM02DRAFT_234885</name>
</gene>
<reference evidence="2 3" key="1">
    <citation type="journal article" date="2018" name="Sci. Rep.">
        <title>Comparative genomics provides insights into the lifestyle and reveals functional heterogeneity of dark septate endophytic fungi.</title>
        <authorList>
            <person name="Knapp D.G."/>
            <person name="Nemeth J.B."/>
            <person name="Barry K."/>
            <person name="Hainaut M."/>
            <person name="Henrissat B."/>
            <person name="Johnson J."/>
            <person name="Kuo A."/>
            <person name="Lim J.H.P."/>
            <person name="Lipzen A."/>
            <person name="Nolan M."/>
            <person name="Ohm R.A."/>
            <person name="Tamas L."/>
            <person name="Grigoriev I.V."/>
            <person name="Spatafora J.W."/>
            <person name="Nagy L.G."/>
            <person name="Kovacs G.M."/>
        </authorList>
    </citation>
    <scope>NUCLEOTIDE SEQUENCE [LARGE SCALE GENOMIC DNA]</scope>
    <source>
        <strain evidence="2 3">DSE2036</strain>
    </source>
</reference>
<evidence type="ECO:0000313" key="2">
    <source>
        <dbReference type="EMBL" id="PVI07868.1"/>
    </source>
</evidence>
<feature type="compositionally biased region" description="Low complexity" evidence="1">
    <location>
        <begin position="243"/>
        <end position="254"/>
    </location>
</feature>
<sequence>MRLTRAALRAEAQQPDIETFDASKPPANPQAIEDRVPLSDVSGNTSIELDPEEADQVQSQRMPPKKSKAKAGAKKGAKGKKGKAVKDDNTPVVESVQDEPLAAGDPAADAAVGELAEPTPETERPASPPPTRSLRMTRRQLAIQEEEFSRSLRSRPSPTNDDPAVDLEDTVAGSQQESNAAEPEEEVVAQSIEEATPAEEGHAEIAEEAKEEPVINVQEEVQELKVEPPTAAGEESHESEIIPSTPNDTTSTPTVEIFAEPEPKTLTSEKPCEEEATPAASRTPSRPSSRSPSKSPMRLEESIEAFDALEEALENVGKAIPLFDQSADEAPQKKALPKTSTPKKKSPAVARVSRNPNVAPKSLKSTTSKPLPRSSLGRASSVRTASSSSAKNPAVRKPSGEPVDYLASKRRPISMSFPTPPPPPKSQRAPTKATFELPGEAVAAKLKAQKEERLKREAEAGSAKKPRPISMPPPPKSTKPPTKPNFQLPGEAIAAKLKAQKEERLKREAEGGNQQSSTTSSRPISLPPPPKSTKPPTKPNFTLPGEAVAAKLKAQREERLKREEQEAAEAAKKVPFKARPAPTARPSTTTLNRTSSLTVPKRSGSVTTNTTTTTTKSRTASSSSSTITNSNRNSVVFGGGHAQKSTVTPADAALLKLKGRQVFNRDKVEKETRERERREKEEAAKKARAEAAERGRIASREWAERQKRKLLGVVGAAGGSGESKTT</sequence>
<feature type="compositionally biased region" description="Basic and acidic residues" evidence="1">
    <location>
        <begin position="554"/>
        <end position="572"/>
    </location>
</feature>
<evidence type="ECO:0000313" key="3">
    <source>
        <dbReference type="Proteomes" id="UP000244855"/>
    </source>
</evidence>
<feature type="region of interest" description="Disordered" evidence="1">
    <location>
        <begin position="323"/>
        <end position="645"/>
    </location>
</feature>
<feature type="compositionally biased region" description="Basic residues" evidence="1">
    <location>
        <begin position="63"/>
        <end position="83"/>
    </location>
</feature>
<feature type="compositionally biased region" description="Pro residues" evidence="1">
    <location>
        <begin position="469"/>
        <end position="483"/>
    </location>
</feature>
<feature type="region of interest" description="Disordered" evidence="1">
    <location>
        <begin position="1"/>
        <end position="303"/>
    </location>
</feature>
<feature type="compositionally biased region" description="Low complexity" evidence="1">
    <location>
        <begin position="102"/>
        <end position="111"/>
    </location>
</feature>
<organism evidence="2 3">
    <name type="scientific">Periconia macrospinosa</name>
    <dbReference type="NCBI Taxonomy" id="97972"/>
    <lineage>
        <taxon>Eukaryota</taxon>
        <taxon>Fungi</taxon>
        <taxon>Dikarya</taxon>
        <taxon>Ascomycota</taxon>
        <taxon>Pezizomycotina</taxon>
        <taxon>Dothideomycetes</taxon>
        <taxon>Pleosporomycetidae</taxon>
        <taxon>Pleosporales</taxon>
        <taxon>Massarineae</taxon>
        <taxon>Periconiaceae</taxon>
        <taxon>Periconia</taxon>
    </lineage>
</organism>
<feature type="compositionally biased region" description="Basic and acidic residues" evidence="1">
    <location>
        <begin position="499"/>
        <end position="510"/>
    </location>
</feature>
<dbReference type="EMBL" id="KZ805302">
    <property type="protein sequence ID" value="PVI07868.1"/>
    <property type="molecule type" value="Genomic_DNA"/>
</dbReference>
<evidence type="ECO:0000256" key="1">
    <source>
        <dbReference type="SAM" id="MobiDB-lite"/>
    </source>
</evidence>
<dbReference type="STRING" id="97972.A0A2V1EB99"/>
<dbReference type="OrthoDB" id="3946796at2759"/>
<feature type="compositionally biased region" description="Low complexity" evidence="1">
    <location>
        <begin position="277"/>
        <end position="296"/>
    </location>
</feature>
<proteinExistence type="predicted"/>
<feature type="region of interest" description="Disordered" evidence="1">
    <location>
        <begin position="666"/>
        <end position="702"/>
    </location>
</feature>
<feature type="compositionally biased region" description="Low complexity" evidence="1">
    <location>
        <begin position="578"/>
        <end position="634"/>
    </location>
</feature>
<feature type="compositionally biased region" description="Basic and acidic residues" evidence="1">
    <location>
        <begin position="448"/>
        <end position="459"/>
    </location>
</feature>
<accession>A0A2V1EB99</accession>
<name>A0A2V1EB99_9PLEO</name>
<dbReference type="Proteomes" id="UP000244855">
    <property type="component" value="Unassembled WGS sequence"/>
</dbReference>
<feature type="compositionally biased region" description="Pro residues" evidence="1">
    <location>
        <begin position="525"/>
        <end position="538"/>
    </location>
</feature>